<reference evidence="1" key="1">
    <citation type="submission" date="2021-05" db="EMBL/GenBank/DDBJ databases">
        <authorList>
            <person name="Alioto T."/>
            <person name="Alioto T."/>
            <person name="Gomez Garrido J."/>
        </authorList>
    </citation>
    <scope>NUCLEOTIDE SEQUENCE</scope>
</reference>
<dbReference type="AlphaFoldDB" id="A0A8D9FH13"/>
<organism evidence="1">
    <name type="scientific">Cacopsylla melanoneura</name>
    <dbReference type="NCBI Taxonomy" id="428564"/>
    <lineage>
        <taxon>Eukaryota</taxon>
        <taxon>Metazoa</taxon>
        <taxon>Ecdysozoa</taxon>
        <taxon>Arthropoda</taxon>
        <taxon>Hexapoda</taxon>
        <taxon>Insecta</taxon>
        <taxon>Pterygota</taxon>
        <taxon>Neoptera</taxon>
        <taxon>Paraneoptera</taxon>
        <taxon>Hemiptera</taxon>
        <taxon>Sternorrhyncha</taxon>
        <taxon>Psylloidea</taxon>
        <taxon>Psyllidae</taxon>
        <taxon>Psyllinae</taxon>
        <taxon>Cacopsylla</taxon>
    </lineage>
</organism>
<evidence type="ECO:0000313" key="1">
    <source>
        <dbReference type="EMBL" id="CAG6790558.1"/>
    </source>
</evidence>
<dbReference type="EMBL" id="HBUF01671654">
    <property type="protein sequence ID" value="CAG6790558.1"/>
    <property type="molecule type" value="Transcribed_RNA"/>
</dbReference>
<accession>A0A8D9FH13</accession>
<sequence length="102" mass="12405">MRNWPRRSLLPQIQLLSTLVRRETWSLWETPLTQLLPPLILPKGVLRKTGTRKSTWMMLNRNISLHRFPCKLFSIFPFPQIIYFLTKIERKNYIIIYIYFVL</sequence>
<name>A0A8D9FH13_9HEMI</name>
<proteinExistence type="predicted"/>
<protein>
    <submittedName>
        <fullName evidence="1">Uncharacterized protein</fullName>
    </submittedName>
</protein>